<evidence type="ECO:0000313" key="6">
    <source>
        <dbReference type="Proteomes" id="UP001159427"/>
    </source>
</evidence>
<evidence type="ECO:0000256" key="2">
    <source>
        <dbReference type="ARBA" id="ARBA00010743"/>
    </source>
</evidence>
<evidence type="ECO:0000256" key="1">
    <source>
        <dbReference type="ARBA" id="ARBA00004123"/>
    </source>
</evidence>
<accession>A0ABN8MGM5</accession>
<keyword evidence="3" id="KW-0539">Nucleus</keyword>
<dbReference type="InterPro" id="IPR029241">
    <property type="entry name" value="TSGA13"/>
</dbReference>
<dbReference type="Pfam" id="PF08612">
    <property type="entry name" value="Med20"/>
    <property type="match status" value="1"/>
</dbReference>
<evidence type="ECO:0008006" key="7">
    <source>
        <dbReference type="Google" id="ProtNLM"/>
    </source>
</evidence>
<dbReference type="PANTHER" id="PTHR37352">
    <property type="entry name" value="TESTIS-SPECIFIC GENE 13 PROTEIN"/>
    <property type="match status" value="1"/>
</dbReference>
<feature type="compositionally biased region" description="Basic residues" evidence="4">
    <location>
        <begin position="36"/>
        <end position="45"/>
    </location>
</feature>
<keyword evidence="6" id="KW-1185">Reference proteome</keyword>
<dbReference type="Proteomes" id="UP001159427">
    <property type="component" value="Unassembled WGS sequence"/>
</dbReference>
<evidence type="ECO:0000256" key="4">
    <source>
        <dbReference type="SAM" id="MobiDB-lite"/>
    </source>
</evidence>
<comment type="subcellular location">
    <subcellularLocation>
        <location evidence="1">Nucleus</location>
    </subcellularLocation>
</comment>
<dbReference type="EMBL" id="CALNXI010000537">
    <property type="protein sequence ID" value="CAH3028840.1"/>
    <property type="molecule type" value="Genomic_DNA"/>
</dbReference>
<feature type="region of interest" description="Disordered" evidence="4">
    <location>
        <begin position="448"/>
        <end position="470"/>
    </location>
</feature>
<name>A0ABN8MGM5_9CNID</name>
<protein>
    <recommendedName>
        <fullName evidence="7">Mediator complex subunit 20</fullName>
    </recommendedName>
</protein>
<comment type="caution">
    <text evidence="5">The sequence shown here is derived from an EMBL/GenBank/DDBJ whole genome shotgun (WGS) entry which is preliminary data.</text>
</comment>
<feature type="compositionally biased region" description="Basic and acidic residues" evidence="4">
    <location>
        <begin position="46"/>
        <end position="58"/>
    </location>
</feature>
<dbReference type="PANTHER" id="PTHR37352:SF1">
    <property type="entry name" value="TESTIS-SPECIFIC GENE 13 PROTEIN"/>
    <property type="match status" value="1"/>
</dbReference>
<feature type="compositionally biased region" description="Polar residues" evidence="4">
    <location>
        <begin position="171"/>
        <end position="195"/>
    </location>
</feature>
<dbReference type="InterPro" id="IPR013921">
    <property type="entry name" value="Mediator_Med20"/>
</dbReference>
<evidence type="ECO:0000256" key="3">
    <source>
        <dbReference type="ARBA" id="ARBA00023242"/>
    </source>
</evidence>
<proteinExistence type="inferred from homology"/>
<sequence length="734" mass="82944">MSLSSVLPALPGVYTQKNNAKQRLIDTTSNAASSTHSKKSKSKHHINAEKQKAEAEAKAAKEREEQCIRLYEMWSKLKQDEKDEHYQYLKERVSIQHELIRRQDILFKNRQAKIEQKRWQLKEAKRLSRMAKSKEYTDFVKDVLAKDRKEALSLKSHVRVISSHEPGRMTKLSSDQRNSYTSSKTQSPAQLSLGSSHGSGYESALLTDNFKELLLDPVDIQLKKLLGSEAEDFLHPTFREGAKKTLNPVVVNRKLSGIGARDLWGTLRNNSQIKLQKQDNMIPPDVKNAYKAFLRECFHNNVPTARRSFCKEEVEVLDEDRASESQLIQDIKFTRHRLELMFRVAHMNRDKTKLLVKSIEPKEPSEGTMIRPPRYNPRQILDKTKAHHLVPLPVFALTDTEGDSHSVQIPPSPREAILPLEKEQDVIVGGEKIKFLTEEMATCKGEFSKRHNAPGCSSEMEPVTTGLPRGINIRGTLSAPASSMGAREEKKTQGKQWEPLSLSALLEYNAPHKTATNSYFSFLFTKSVIPVELPEGKSGQQAFAIEKLQKRTELMGATKTGTWCVNCETYQAITTFSTASKLIHLLHSTEFPYSSFAVLETGTCLVADSGFDSLMTKLKTFYTPRKTAKIEAKGQRYEYGDFVLKFGQVSAGPSFKGLVIELEYQPCDDIAQCWSLISEFLISFMDESFVLPSPPKCNYKTTEMFCPSDTILQYIAVFNTYRKSMGVAAGSLSQ</sequence>
<feature type="region of interest" description="Disordered" evidence="4">
    <location>
        <begin position="165"/>
        <end position="195"/>
    </location>
</feature>
<comment type="similarity">
    <text evidence="2">Belongs to the Mediator complex subunit 20 family.</text>
</comment>
<reference evidence="5 6" key="1">
    <citation type="submission" date="2022-05" db="EMBL/GenBank/DDBJ databases">
        <authorList>
            <consortium name="Genoscope - CEA"/>
            <person name="William W."/>
        </authorList>
    </citation>
    <scope>NUCLEOTIDE SEQUENCE [LARGE SCALE GENOMIC DNA]</scope>
</reference>
<evidence type="ECO:0000313" key="5">
    <source>
        <dbReference type="EMBL" id="CAH3028840.1"/>
    </source>
</evidence>
<organism evidence="5 6">
    <name type="scientific">Porites evermanni</name>
    <dbReference type="NCBI Taxonomy" id="104178"/>
    <lineage>
        <taxon>Eukaryota</taxon>
        <taxon>Metazoa</taxon>
        <taxon>Cnidaria</taxon>
        <taxon>Anthozoa</taxon>
        <taxon>Hexacorallia</taxon>
        <taxon>Scleractinia</taxon>
        <taxon>Fungiina</taxon>
        <taxon>Poritidae</taxon>
        <taxon>Porites</taxon>
    </lineage>
</organism>
<feature type="region of interest" description="Disordered" evidence="4">
    <location>
        <begin position="28"/>
        <end position="58"/>
    </location>
</feature>
<gene>
    <name evidence="5" type="ORF">PEVE_00034987</name>
</gene>